<proteinExistence type="predicted"/>
<dbReference type="RefSeq" id="WP_331786074.1">
    <property type="nucleotide sequence ID" value="NZ_JAVFKM010000004.1"/>
</dbReference>
<evidence type="ECO:0000313" key="3">
    <source>
        <dbReference type="Proteomes" id="UP001348265"/>
    </source>
</evidence>
<keyword evidence="1" id="KW-1133">Transmembrane helix</keyword>
<evidence type="ECO:0000313" key="2">
    <source>
        <dbReference type="EMBL" id="MEF3113431.1"/>
    </source>
</evidence>
<feature type="transmembrane region" description="Helical" evidence="1">
    <location>
        <begin position="72"/>
        <end position="91"/>
    </location>
</feature>
<keyword evidence="1" id="KW-0812">Transmembrane</keyword>
<gene>
    <name evidence="2" type="ORF">RB636_09495</name>
</gene>
<dbReference type="Proteomes" id="UP001348265">
    <property type="component" value="Unassembled WGS sequence"/>
</dbReference>
<evidence type="ECO:0000256" key="1">
    <source>
        <dbReference type="SAM" id="Phobius"/>
    </source>
</evidence>
<feature type="transmembrane region" description="Helical" evidence="1">
    <location>
        <begin position="37"/>
        <end position="60"/>
    </location>
</feature>
<organism evidence="2 3">
    <name type="scientific">Streptomyces chrestomyceticus</name>
    <dbReference type="NCBI Taxonomy" id="68185"/>
    <lineage>
        <taxon>Bacteria</taxon>
        <taxon>Bacillati</taxon>
        <taxon>Actinomycetota</taxon>
        <taxon>Actinomycetes</taxon>
        <taxon>Kitasatosporales</taxon>
        <taxon>Streptomycetaceae</taxon>
        <taxon>Streptomyces</taxon>
    </lineage>
</organism>
<dbReference type="EMBL" id="JAVFKM010000004">
    <property type="protein sequence ID" value="MEF3113431.1"/>
    <property type="molecule type" value="Genomic_DNA"/>
</dbReference>
<keyword evidence="1" id="KW-0472">Membrane</keyword>
<protein>
    <submittedName>
        <fullName evidence="2">Uncharacterized protein</fullName>
    </submittedName>
</protein>
<feature type="transmembrane region" description="Helical" evidence="1">
    <location>
        <begin position="111"/>
        <end position="132"/>
    </location>
</feature>
<reference evidence="2 3" key="1">
    <citation type="submission" date="2023-08" db="EMBL/GenBank/DDBJ databases">
        <authorList>
            <person name="Sharma P."/>
            <person name="Verma V."/>
            <person name="Mohan M.K."/>
            <person name="Dubey A.K."/>
        </authorList>
    </citation>
    <scope>NUCLEOTIDE SEQUENCE [LARGE SCALE GENOMIC DNA]</scope>
    <source>
        <strain evidence="2 3">ADP4</strain>
    </source>
</reference>
<keyword evidence="3" id="KW-1185">Reference proteome</keyword>
<comment type="caution">
    <text evidence="2">The sequence shown here is derived from an EMBL/GenBank/DDBJ whole genome shotgun (WGS) entry which is preliminary data.</text>
</comment>
<accession>A0ABU7WPJ0</accession>
<name>A0ABU7WPJ0_9ACTN</name>
<sequence>MIAVVSYYVVKAAQGDFRVPDFNDPANGAVAFGWNEFLSMIAVWCAFATVLGPVCGLAGYFSRSGSGSLRPLLRLPFRLLIPVVIIAETTMRLHYESSGPDASVVGPVWTTARLLAAALGLFFIVVAGVTTWRSRPTVASSAAPPPN</sequence>